<evidence type="ECO:0000256" key="1">
    <source>
        <dbReference type="SAM" id="Phobius"/>
    </source>
</evidence>
<gene>
    <name evidence="2" type="ORF">EA797_09780</name>
</gene>
<protein>
    <submittedName>
        <fullName evidence="2">Uncharacterized protein</fullName>
    </submittedName>
</protein>
<keyword evidence="1" id="KW-0472">Membrane</keyword>
<proteinExistence type="predicted"/>
<keyword evidence="3" id="KW-1185">Reference proteome</keyword>
<keyword evidence="1" id="KW-1133">Transmembrane helix</keyword>
<reference evidence="2 3" key="1">
    <citation type="submission" date="2018-10" db="EMBL/GenBank/DDBJ databases">
        <title>Pseudomonas zhaodongensis NEAU-ST5-21(T) genome.</title>
        <authorList>
            <person name="Peng J."/>
            <person name="Liu Z.-P."/>
        </authorList>
    </citation>
    <scope>NUCLEOTIDE SEQUENCE [LARGE SCALE GENOMIC DNA]</scope>
    <source>
        <strain evidence="2 3">NEAU-ST5-21</strain>
    </source>
</reference>
<name>A0A3M2HUG8_9GAMM</name>
<accession>A0A3M2HUG8</accession>
<dbReference type="Proteomes" id="UP000269774">
    <property type="component" value="Unassembled WGS sequence"/>
</dbReference>
<evidence type="ECO:0000313" key="3">
    <source>
        <dbReference type="Proteomes" id="UP000269774"/>
    </source>
</evidence>
<sequence length="62" mass="6955">MQVESRRYGRVWFGHLLEISMSLSSLILTIANAGATCASLSRGQIVAAAGYYFGYWFSYRRA</sequence>
<feature type="transmembrane region" description="Helical" evidence="1">
    <location>
        <begin position="41"/>
        <end position="59"/>
    </location>
</feature>
<dbReference type="EMBL" id="RFFM01000002">
    <property type="protein sequence ID" value="RMH89827.1"/>
    <property type="molecule type" value="Genomic_DNA"/>
</dbReference>
<organism evidence="2 3">
    <name type="scientific">Stutzerimonas zhaodongensis</name>
    <dbReference type="NCBI Taxonomy" id="1176257"/>
    <lineage>
        <taxon>Bacteria</taxon>
        <taxon>Pseudomonadati</taxon>
        <taxon>Pseudomonadota</taxon>
        <taxon>Gammaproteobacteria</taxon>
        <taxon>Pseudomonadales</taxon>
        <taxon>Pseudomonadaceae</taxon>
        <taxon>Stutzerimonas</taxon>
    </lineage>
</organism>
<dbReference type="AlphaFoldDB" id="A0A3M2HUG8"/>
<keyword evidence="1" id="KW-0812">Transmembrane</keyword>
<comment type="caution">
    <text evidence="2">The sequence shown here is derived from an EMBL/GenBank/DDBJ whole genome shotgun (WGS) entry which is preliminary data.</text>
</comment>
<feature type="transmembrane region" description="Helical" evidence="1">
    <location>
        <begin position="12"/>
        <end position="35"/>
    </location>
</feature>
<evidence type="ECO:0000313" key="2">
    <source>
        <dbReference type="EMBL" id="RMH89827.1"/>
    </source>
</evidence>